<dbReference type="STRING" id="3750.A0A498IWC0"/>
<keyword evidence="3" id="KW-1185">Reference proteome</keyword>
<dbReference type="GO" id="GO:0030170">
    <property type="term" value="F:pyridoxal phosphate binding"/>
    <property type="evidence" value="ECO:0007669"/>
    <property type="project" value="InterPro"/>
</dbReference>
<sequence>MLILVYLLVYIGTSGYYRLHFVTLLKLLCPFSPLSYEVQCYNSRANIWFSNAIGPPCTLLRCFGSNYNHCLNKSESMSMCREAQSMLNFSNEARFLLISEESVSDLNQRESTSMFLHSNGTSYCTVKGLQEEVQRGARGAAGQINPMRFGPNLVLSGGEPYEDGWGSLKIGNKYFAPLGGCNRCQTINIVHEAGQVQKSKEPLAALATYRRVKVIRDGFLKVMFI</sequence>
<gene>
    <name evidence="2" type="ORF">DVH24_021858</name>
</gene>
<dbReference type="Proteomes" id="UP000290289">
    <property type="component" value="Chromosome 10"/>
</dbReference>
<dbReference type="EMBL" id="RDQH01000336">
    <property type="protein sequence ID" value="RXH86585.1"/>
    <property type="molecule type" value="Genomic_DNA"/>
</dbReference>
<protein>
    <recommendedName>
        <fullName evidence="1">MOSC domain-containing protein</fullName>
    </recommendedName>
</protein>
<evidence type="ECO:0000313" key="3">
    <source>
        <dbReference type="Proteomes" id="UP000290289"/>
    </source>
</evidence>
<dbReference type="GO" id="GO:0003824">
    <property type="term" value="F:catalytic activity"/>
    <property type="evidence" value="ECO:0007669"/>
    <property type="project" value="InterPro"/>
</dbReference>
<dbReference type="Pfam" id="PF03473">
    <property type="entry name" value="MOSC"/>
    <property type="match status" value="1"/>
</dbReference>
<evidence type="ECO:0000259" key="1">
    <source>
        <dbReference type="PROSITE" id="PS51340"/>
    </source>
</evidence>
<dbReference type="AlphaFoldDB" id="A0A498IWC0"/>
<dbReference type="GO" id="GO:0030151">
    <property type="term" value="F:molybdenum ion binding"/>
    <property type="evidence" value="ECO:0007669"/>
    <property type="project" value="InterPro"/>
</dbReference>
<reference evidence="2 3" key="1">
    <citation type="submission" date="2018-10" db="EMBL/GenBank/DDBJ databases">
        <title>A high-quality apple genome assembly.</title>
        <authorList>
            <person name="Hu J."/>
        </authorList>
    </citation>
    <scope>NUCLEOTIDE SEQUENCE [LARGE SCALE GENOMIC DNA]</scope>
    <source>
        <strain evidence="3">cv. HFTH1</strain>
        <tissue evidence="2">Young leaf</tissue>
    </source>
</reference>
<feature type="domain" description="MOSC" evidence="1">
    <location>
        <begin position="60"/>
        <end position="225"/>
    </location>
</feature>
<dbReference type="InterPro" id="IPR005302">
    <property type="entry name" value="MoCF_Sase_C"/>
</dbReference>
<dbReference type="PROSITE" id="PS51340">
    <property type="entry name" value="MOSC"/>
    <property type="match status" value="1"/>
</dbReference>
<name>A0A498IWC0_MALDO</name>
<proteinExistence type="predicted"/>
<organism evidence="2 3">
    <name type="scientific">Malus domestica</name>
    <name type="common">Apple</name>
    <name type="synonym">Pyrus malus</name>
    <dbReference type="NCBI Taxonomy" id="3750"/>
    <lineage>
        <taxon>Eukaryota</taxon>
        <taxon>Viridiplantae</taxon>
        <taxon>Streptophyta</taxon>
        <taxon>Embryophyta</taxon>
        <taxon>Tracheophyta</taxon>
        <taxon>Spermatophyta</taxon>
        <taxon>Magnoliopsida</taxon>
        <taxon>eudicotyledons</taxon>
        <taxon>Gunneridae</taxon>
        <taxon>Pentapetalae</taxon>
        <taxon>rosids</taxon>
        <taxon>fabids</taxon>
        <taxon>Rosales</taxon>
        <taxon>Rosaceae</taxon>
        <taxon>Amygdaloideae</taxon>
        <taxon>Maleae</taxon>
        <taxon>Malus</taxon>
    </lineage>
</organism>
<accession>A0A498IWC0</accession>
<comment type="caution">
    <text evidence="2">The sequence shown here is derived from an EMBL/GenBank/DDBJ whole genome shotgun (WGS) entry which is preliminary data.</text>
</comment>
<evidence type="ECO:0000313" key="2">
    <source>
        <dbReference type="EMBL" id="RXH86585.1"/>
    </source>
</evidence>